<dbReference type="GO" id="GO:0003723">
    <property type="term" value="F:RNA binding"/>
    <property type="evidence" value="ECO:0007669"/>
    <property type="project" value="TreeGrafter"/>
</dbReference>
<comment type="caution">
    <text evidence="4">The sequence shown here is derived from an EMBL/GenBank/DDBJ whole genome shotgun (WGS) entry which is preliminary data.</text>
</comment>
<dbReference type="GO" id="GO:0008033">
    <property type="term" value="P:tRNA processing"/>
    <property type="evidence" value="ECO:0007669"/>
    <property type="project" value="UniProtKB-KW"/>
</dbReference>
<dbReference type="AlphaFoldDB" id="A0A2T7P954"/>
<evidence type="ECO:0000256" key="3">
    <source>
        <dbReference type="ARBA" id="ARBA00022694"/>
    </source>
</evidence>
<keyword evidence="5" id="KW-1185">Reference proteome</keyword>
<dbReference type="EMBL" id="PZQS01000005">
    <property type="protein sequence ID" value="PVD29948.1"/>
    <property type="molecule type" value="Genomic_DNA"/>
</dbReference>
<keyword evidence="3" id="KW-0819">tRNA processing</keyword>
<name>A0A2T7P954_POMCA</name>
<dbReference type="SUPFAM" id="SSF89550">
    <property type="entry name" value="PHP domain-like"/>
    <property type="match status" value="1"/>
</dbReference>
<dbReference type="InterPro" id="IPR016195">
    <property type="entry name" value="Pol/histidinol_Pase-like"/>
</dbReference>
<dbReference type="PANTHER" id="PTHR13031">
    <property type="entry name" value="RIBONUCLEASE P SUBUNIT P30"/>
    <property type="match status" value="1"/>
</dbReference>
<evidence type="ECO:0000313" key="4">
    <source>
        <dbReference type="EMBL" id="PVD29948.1"/>
    </source>
</evidence>
<dbReference type="PANTHER" id="PTHR13031:SF0">
    <property type="entry name" value="RIBONUCLEASE P PROTEIN SUBUNIT P30"/>
    <property type="match status" value="1"/>
</dbReference>
<sequence>MVKISDHSDHLLKLESRKFRQFSRITAVLDDNSSAHKLSSPEVQAYDLIAVQPTNDKTFQLACSTLEVDIISLNMTEKIPFFLGRNLINLAIERGIHFEILYSPAIRDSSFRQNTIANAHQLISACKGKSIILSSGCEKALELRSPYDVTNLGLLFGLTSAQSKDAVSKACRAVIMHSEARRLGKSVVGVIKSSELIPKKRWLLQKSGVNDDRDIPSKKKQIQKMTVS</sequence>
<dbReference type="STRING" id="400727.A0A2T7P954"/>
<dbReference type="GO" id="GO:0005655">
    <property type="term" value="C:nucleolar ribonuclease P complex"/>
    <property type="evidence" value="ECO:0007669"/>
    <property type="project" value="TreeGrafter"/>
</dbReference>
<protein>
    <submittedName>
        <fullName evidence="4">Uncharacterized protein</fullName>
    </submittedName>
</protein>
<dbReference type="Pfam" id="PF01876">
    <property type="entry name" value="RNase_P_p30"/>
    <property type="match status" value="1"/>
</dbReference>
<gene>
    <name evidence="4" type="ORF">C0Q70_09209</name>
</gene>
<comment type="similarity">
    <text evidence="2">Belongs to the eukaryotic/archaeal RNase P protein component 3 family.</text>
</comment>
<reference evidence="4 5" key="1">
    <citation type="submission" date="2018-04" db="EMBL/GenBank/DDBJ databases">
        <title>The genome of golden apple snail Pomacea canaliculata provides insight into stress tolerance and invasive adaptation.</title>
        <authorList>
            <person name="Liu C."/>
            <person name="Liu B."/>
            <person name="Ren Y."/>
            <person name="Zhang Y."/>
            <person name="Wang H."/>
            <person name="Li S."/>
            <person name="Jiang F."/>
            <person name="Yin L."/>
            <person name="Zhang G."/>
            <person name="Qian W."/>
            <person name="Fan W."/>
        </authorList>
    </citation>
    <scope>NUCLEOTIDE SEQUENCE [LARGE SCALE GENOMIC DNA]</scope>
    <source>
        <strain evidence="4">SZHN2017</strain>
        <tissue evidence="4">Muscle</tissue>
    </source>
</reference>
<organism evidence="4 5">
    <name type="scientific">Pomacea canaliculata</name>
    <name type="common">Golden apple snail</name>
    <dbReference type="NCBI Taxonomy" id="400727"/>
    <lineage>
        <taxon>Eukaryota</taxon>
        <taxon>Metazoa</taxon>
        <taxon>Spiralia</taxon>
        <taxon>Lophotrochozoa</taxon>
        <taxon>Mollusca</taxon>
        <taxon>Gastropoda</taxon>
        <taxon>Caenogastropoda</taxon>
        <taxon>Architaenioglossa</taxon>
        <taxon>Ampullarioidea</taxon>
        <taxon>Ampullariidae</taxon>
        <taxon>Pomacea</taxon>
    </lineage>
</organism>
<dbReference type="OrthoDB" id="17948at2759"/>
<dbReference type="Proteomes" id="UP000245119">
    <property type="component" value="Linkage Group LG5"/>
</dbReference>
<dbReference type="InterPro" id="IPR002738">
    <property type="entry name" value="RNase_P_p30"/>
</dbReference>
<evidence type="ECO:0000256" key="2">
    <source>
        <dbReference type="ARBA" id="ARBA00007331"/>
    </source>
</evidence>
<evidence type="ECO:0000313" key="5">
    <source>
        <dbReference type="Proteomes" id="UP000245119"/>
    </source>
</evidence>
<comment type="subcellular location">
    <subcellularLocation>
        <location evidence="1">Nucleus</location>
    </subcellularLocation>
</comment>
<dbReference type="Gene3D" id="3.20.20.140">
    <property type="entry name" value="Metal-dependent hydrolases"/>
    <property type="match status" value="1"/>
</dbReference>
<proteinExistence type="inferred from homology"/>
<evidence type="ECO:0000256" key="1">
    <source>
        <dbReference type="ARBA" id="ARBA00004123"/>
    </source>
</evidence>
<accession>A0A2T7P954</accession>